<gene>
    <name evidence="1" type="ORF">SLU01_19360</name>
</gene>
<dbReference type="GO" id="GO:0019068">
    <property type="term" value="P:virion assembly"/>
    <property type="evidence" value="ECO:0007669"/>
    <property type="project" value="InterPro"/>
</dbReference>
<sequence length="105" mass="11872">MNFKDLIEDDLKTFVNPDEFGEPAIIEGESVIVVPDADKMKERQLAKGLEGELHNEELLFYVEKSQLSFYPRPDNTAVIDGVKWRITDVQEDAGLFTITVELISG</sequence>
<dbReference type="Proteomes" id="UP000321901">
    <property type="component" value="Unassembled WGS sequence"/>
</dbReference>
<dbReference type="OrthoDB" id="9802430at2"/>
<dbReference type="AlphaFoldDB" id="A0A511Z880"/>
<dbReference type="RefSeq" id="WP_147057708.1">
    <property type="nucleotide sequence ID" value="NZ_BJYL01000024.1"/>
</dbReference>
<evidence type="ECO:0008006" key="3">
    <source>
        <dbReference type="Google" id="ProtNLM"/>
    </source>
</evidence>
<comment type="caution">
    <text evidence="1">The sequence shown here is derived from an EMBL/GenBank/DDBJ whole genome shotgun (WGS) entry which is preliminary data.</text>
</comment>
<name>A0A511Z880_9BACL</name>
<evidence type="ECO:0000313" key="2">
    <source>
        <dbReference type="Proteomes" id="UP000321901"/>
    </source>
</evidence>
<dbReference type="InterPro" id="IPR008018">
    <property type="entry name" value="Phage_tail_attach_FII"/>
</dbReference>
<protein>
    <recommendedName>
        <fullName evidence="3">Phage protein</fullName>
    </recommendedName>
</protein>
<organism evidence="1 2">
    <name type="scientific">Sporosarcina luteola</name>
    <dbReference type="NCBI Taxonomy" id="582850"/>
    <lineage>
        <taxon>Bacteria</taxon>
        <taxon>Bacillati</taxon>
        <taxon>Bacillota</taxon>
        <taxon>Bacilli</taxon>
        <taxon>Bacillales</taxon>
        <taxon>Caryophanaceae</taxon>
        <taxon>Sporosarcina</taxon>
    </lineage>
</organism>
<accession>A0A511Z880</accession>
<reference evidence="1 2" key="1">
    <citation type="submission" date="2019-07" db="EMBL/GenBank/DDBJ databases">
        <title>Whole genome shotgun sequence of Sporosarcina luteola NBRC 105378.</title>
        <authorList>
            <person name="Hosoyama A."/>
            <person name="Uohara A."/>
            <person name="Ohji S."/>
            <person name="Ichikawa N."/>
        </authorList>
    </citation>
    <scope>NUCLEOTIDE SEQUENCE [LARGE SCALE GENOMIC DNA]</scope>
    <source>
        <strain evidence="1 2">NBRC 105378</strain>
    </source>
</reference>
<dbReference type="Pfam" id="PF05354">
    <property type="entry name" value="Phage_attach"/>
    <property type="match status" value="1"/>
</dbReference>
<dbReference type="EMBL" id="BJYL01000024">
    <property type="protein sequence ID" value="GEN83624.1"/>
    <property type="molecule type" value="Genomic_DNA"/>
</dbReference>
<evidence type="ECO:0000313" key="1">
    <source>
        <dbReference type="EMBL" id="GEN83624.1"/>
    </source>
</evidence>
<keyword evidence="2" id="KW-1185">Reference proteome</keyword>
<proteinExistence type="predicted"/>